<evidence type="ECO:0000256" key="1">
    <source>
        <dbReference type="ARBA" id="ARBA00006484"/>
    </source>
</evidence>
<dbReference type="AlphaFoldDB" id="A0A523QKI5"/>
<evidence type="ECO:0000256" key="2">
    <source>
        <dbReference type="ARBA" id="ARBA00023002"/>
    </source>
</evidence>
<reference evidence="4 5" key="1">
    <citation type="submission" date="2019-03" db="EMBL/GenBank/DDBJ databases">
        <title>Metabolic potential of uncultured bacteria and archaea associated with petroleum seepage in deep-sea sediments.</title>
        <authorList>
            <person name="Dong X."/>
            <person name="Hubert C."/>
        </authorList>
    </citation>
    <scope>NUCLEOTIDE SEQUENCE [LARGE SCALE GENOMIC DNA]</scope>
    <source>
        <strain evidence="4">E44_bin92</strain>
    </source>
</reference>
<dbReference type="FunFam" id="3.40.50.720:FF:000084">
    <property type="entry name" value="Short-chain dehydrogenase reductase"/>
    <property type="match status" value="1"/>
</dbReference>
<dbReference type="PANTHER" id="PTHR42760:SF133">
    <property type="entry name" value="3-OXOACYL-[ACYL-CARRIER-PROTEIN] REDUCTASE"/>
    <property type="match status" value="1"/>
</dbReference>
<dbReference type="SMART" id="SM00822">
    <property type="entry name" value="PKS_KR"/>
    <property type="match status" value="1"/>
</dbReference>
<dbReference type="GO" id="GO:0047936">
    <property type="term" value="F:glucose 1-dehydrogenase [NAD(P)+] activity"/>
    <property type="evidence" value="ECO:0007669"/>
    <property type="project" value="UniProtKB-EC"/>
</dbReference>
<name>A0A523QKI5_UNCAE</name>
<organism evidence="4 5">
    <name type="scientific">Aerophobetes bacterium</name>
    <dbReference type="NCBI Taxonomy" id="2030807"/>
    <lineage>
        <taxon>Bacteria</taxon>
        <taxon>Candidatus Aerophobota</taxon>
    </lineage>
</organism>
<comment type="similarity">
    <text evidence="1">Belongs to the short-chain dehydrogenases/reductases (SDR) family.</text>
</comment>
<dbReference type="Pfam" id="PF13561">
    <property type="entry name" value="adh_short_C2"/>
    <property type="match status" value="1"/>
</dbReference>
<feature type="domain" description="Ketoreductase" evidence="3">
    <location>
        <begin position="6"/>
        <end position="186"/>
    </location>
</feature>
<evidence type="ECO:0000313" key="5">
    <source>
        <dbReference type="Proteomes" id="UP000320781"/>
    </source>
</evidence>
<dbReference type="NCBIfam" id="NF009466">
    <property type="entry name" value="PRK12826.1-2"/>
    <property type="match status" value="1"/>
</dbReference>
<sequence length="248" mass="26837">MRLKNKVAIVTGAARGIGKAIAQRFLQEGAAVAINDIDLERAEEIVHEAKSKGKKALSVKADVSNEKEVEEMVNRVYSNFARIDILVNNAGIIKRGSTEDHSYEDWDRVIAVNLRGTYNCSKAVIPIMKKQKCGKIVNVSSIAGKVGDIASAPSYGSSKGAINALTKSMARELAEYGICVNAVAPHAVETEMSAEWSQEKRIQLMSQIPLKRLGRPEEVAAAVLFLASDEASFITGEILDVNGGYLMD</sequence>
<protein>
    <submittedName>
        <fullName evidence="4">Glucose 1-dehydrogenase</fullName>
        <ecNumber evidence="4">1.1.1.47</ecNumber>
    </submittedName>
</protein>
<dbReference type="Proteomes" id="UP000320781">
    <property type="component" value="Unassembled WGS sequence"/>
</dbReference>
<dbReference type="InterPro" id="IPR020904">
    <property type="entry name" value="Sc_DH/Rdtase_CS"/>
</dbReference>
<keyword evidence="2 4" id="KW-0560">Oxidoreductase</keyword>
<evidence type="ECO:0000259" key="3">
    <source>
        <dbReference type="SMART" id="SM00822"/>
    </source>
</evidence>
<accession>A0A523QKI5</accession>
<dbReference type="EMBL" id="SOKU01000119">
    <property type="protein sequence ID" value="TES86210.1"/>
    <property type="molecule type" value="Genomic_DNA"/>
</dbReference>
<dbReference type="PROSITE" id="PS00061">
    <property type="entry name" value="ADH_SHORT"/>
    <property type="match status" value="1"/>
</dbReference>
<dbReference type="InterPro" id="IPR036291">
    <property type="entry name" value="NAD(P)-bd_dom_sf"/>
</dbReference>
<dbReference type="Gene3D" id="3.40.50.720">
    <property type="entry name" value="NAD(P)-binding Rossmann-like Domain"/>
    <property type="match status" value="1"/>
</dbReference>
<evidence type="ECO:0000313" key="4">
    <source>
        <dbReference type="EMBL" id="TES86210.1"/>
    </source>
</evidence>
<dbReference type="SUPFAM" id="SSF51735">
    <property type="entry name" value="NAD(P)-binding Rossmann-fold domains"/>
    <property type="match status" value="1"/>
</dbReference>
<dbReference type="EC" id="1.1.1.47" evidence="4"/>
<dbReference type="InterPro" id="IPR002347">
    <property type="entry name" value="SDR_fam"/>
</dbReference>
<proteinExistence type="inferred from homology"/>
<dbReference type="NCBIfam" id="NF005559">
    <property type="entry name" value="PRK07231.1"/>
    <property type="match status" value="1"/>
</dbReference>
<dbReference type="PANTHER" id="PTHR42760">
    <property type="entry name" value="SHORT-CHAIN DEHYDROGENASES/REDUCTASES FAMILY MEMBER"/>
    <property type="match status" value="1"/>
</dbReference>
<dbReference type="InterPro" id="IPR057326">
    <property type="entry name" value="KR_dom"/>
</dbReference>
<dbReference type="PRINTS" id="PR00081">
    <property type="entry name" value="GDHRDH"/>
</dbReference>
<gene>
    <name evidence="4" type="ORF">E3J95_02515</name>
</gene>
<dbReference type="PRINTS" id="PR00080">
    <property type="entry name" value="SDRFAMILY"/>
</dbReference>
<comment type="caution">
    <text evidence="4">The sequence shown here is derived from an EMBL/GenBank/DDBJ whole genome shotgun (WGS) entry which is preliminary data.</text>
</comment>